<gene>
    <name evidence="1" type="ORF">VNO78_06148</name>
</gene>
<reference evidence="1 2" key="1">
    <citation type="submission" date="2024-01" db="EMBL/GenBank/DDBJ databases">
        <title>The genomes of 5 underutilized Papilionoideae crops provide insights into root nodulation and disease resistanc.</title>
        <authorList>
            <person name="Jiang F."/>
        </authorList>
    </citation>
    <scope>NUCLEOTIDE SEQUENCE [LARGE SCALE GENOMIC DNA]</scope>
    <source>
        <strain evidence="1">DUOXIRENSHENG_FW03</strain>
        <tissue evidence="1">Leaves</tissue>
    </source>
</reference>
<organism evidence="1 2">
    <name type="scientific">Psophocarpus tetragonolobus</name>
    <name type="common">Winged bean</name>
    <name type="synonym">Dolichos tetragonolobus</name>
    <dbReference type="NCBI Taxonomy" id="3891"/>
    <lineage>
        <taxon>Eukaryota</taxon>
        <taxon>Viridiplantae</taxon>
        <taxon>Streptophyta</taxon>
        <taxon>Embryophyta</taxon>
        <taxon>Tracheophyta</taxon>
        <taxon>Spermatophyta</taxon>
        <taxon>Magnoliopsida</taxon>
        <taxon>eudicotyledons</taxon>
        <taxon>Gunneridae</taxon>
        <taxon>Pentapetalae</taxon>
        <taxon>rosids</taxon>
        <taxon>fabids</taxon>
        <taxon>Fabales</taxon>
        <taxon>Fabaceae</taxon>
        <taxon>Papilionoideae</taxon>
        <taxon>50 kb inversion clade</taxon>
        <taxon>NPAAA clade</taxon>
        <taxon>indigoferoid/millettioid clade</taxon>
        <taxon>Phaseoleae</taxon>
        <taxon>Psophocarpus</taxon>
    </lineage>
</organism>
<dbReference type="EMBL" id="JAYMYS010000002">
    <property type="protein sequence ID" value="KAK7405016.1"/>
    <property type="molecule type" value="Genomic_DNA"/>
</dbReference>
<accession>A0AAN9STU1</accession>
<keyword evidence="2" id="KW-1185">Reference proteome</keyword>
<evidence type="ECO:0000313" key="2">
    <source>
        <dbReference type="Proteomes" id="UP001386955"/>
    </source>
</evidence>
<evidence type="ECO:0000313" key="1">
    <source>
        <dbReference type="EMBL" id="KAK7405016.1"/>
    </source>
</evidence>
<sequence>MQNSQLQKNKQIRHYSSNKLKQNMKVNVNECATVHHVGHCHTAQSQEYTNALVANMGAEFDPHSRLISSMGCVVSHSNDTNKQYYTEENGKDMEFSRSQPVLEVHNVDFENLNEIGKSFDGVDLGKPDSLTELVSSTCE</sequence>
<name>A0AAN9STU1_PSOTE</name>
<dbReference type="AlphaFoldDB" id="A0AAN9STU1"/>
<proteinExistence type="predicted"/>
<dbReference type="Proteomes" id="UP001386955">
    <property type="component" value="Unassembled WGS sequence"/>
</dbReference>
<protein>
    <submittedName>
        <fullName evidence="1">Uncharacterized protein</fullName>
    </submittedName>
</protein>
<comment type="caution">
    <text evidence="1">The sequence shown here is derived from an EMBL/GenBank/DDBJ whole genome shotgun (WGS) entry which is preliminary data.</text>
</comment>